<evidence type="ECO:0000313" key="2">
    <source>
        <dbReference type="Proteomes" id="UP000280819"/>
    </source>
</evidence>
<sequence>MTSESRVLLCRHGVTDHTITGIWDGRGGGDPALNEQGRAQADDLARRVRAFLGEVPVRVISSSLARARQTAAPIAELYGVQVEPDPAWDELGFGEWDGLRGDDLRNRFPDEMLRFWADETFRPPGGESHIELHARVRMAFDRLLDDGGTTVVVAHWGPIMSCLQTVLGIDLLPARRINLAATSMTSFVTSWQGPLVEFVNDLGVRPSAH</sequence>
<dbReference type="InterPro" id="IPR050275">
    <property type="entry name" value="PGM_Phosphatase"/>
</dbReference>
<dbReference type="GO" id="GO:0005737">
    <property type="term" value="C:cytoplasm"/>
    <property type="evidence" value="ECO:0007669"/>
    <property type="project" value="TreeGrafter"/>
</dbReference>
<dbReference type="OrthoDB" id="4697614at2"/>
<dbReference type="RefSeq" id="WP_124844352.1">
    <property type="nucleotide sequence ID" value="NZ_JAUNKP010000013.1"/>
</dbReference>
<gene>
    <name evidence="1" type="ORF">EII34_07110</name>
</gene>
<comment type="caution">
    <text evidence="1">The sequence shown here is derived from an EMBL/GenBank/DDBJ whole genome shotgun (WGS) entry which is preliminary data.</text>
</comment>
<dbReference type="PANTHER" id="PTHR48100">
    <property type="entry name" value="BROAD-SPECIFICITY PHOSPHATASE YOR283W-RELATED"/>
    <property type="match status" value="1"/>
</dbReference>
<organism evidence="1 2">
    <name type="scientific">Arachnia propionica</name>
    <dbReference type="NCBI Taxonomy" id="1750"/>
    <lineage>
        <taxon>Bacteria</taxon>
        <taxon>Bacillati</taxon>
        <taxon>Actinomycetota</taxon>
        <taxon>Actinomycetes</taxon>
        <taxon>Propionibacteriales</taxon>
        <taxon>Propionibacteriaceae</taxon>
        <taxon>Arachnia</taxon>
    </lineage>
</organism>
<dbReference type="EMBL" id="RQZG01000006">
    <property type="protein sequence ID" value="RRD05493.1"/>
    <property type="molecule type" value="Genomic_DNA"/>
</dbReference>
<dbReference type="SMART" id="SM00855">
    <property type="entry name" value="PGAM"/>
    <property type="match status" value="1"/>
</dbReference>
<evidence type="ECO:0000313" key="1">
    <source>
        <dbReference type="EMBL" id="RRD05493.1"/>
    </source>
</evidence>
<dbReference type="Gene3D" id="3.40.50.1240">
    <property type="entry name" value="Phosphoglycerate mutase-like"/>
    <property type="match status" value="1"/>
</dbReference>
<name>A0A3P1TAK2_9ACTN</name>
<reference evidence="1 2" key="1">
    <citation type="submission" date="2018-11" db="EMBL/GenBank/DDBJ databases">
        <title>Genomes From Bacteria Associated with the Canine Oral Cavity: a Test Case for Automated Genome-Based Taxonomic Assignment.</title>
        <authorList>
            <person name="Coil D.A."/>
            <person name="Jospin G."/>
            <person name="Darling A.E."/>
            <person name="Wallis C."/>
            <person name="Davis I.J."/>
            <person name="Harris S."/>
            <person name="Eisen J.A."/>
            <person name="Holcombe L.J."/>
            <person name="O'Flynn C."/>
        </authorList>
    </citation>
    <scope>NUCLEOTIDE SEQUENCE [LARGE SCALE GENOMIC DNA]</scope>
    <source>
        <strain evidence="1 2">OH887_COT-365</strain>
    </source>
</reference>
<dbReference type="InterPro" id="IPR013078">
    <property type="entry name" value="His_Pase_superF_clade-1"/>
</dbReference>
<dbReference type="GO" id="GO:0016791">
    <property type="term" value="F:phosphatase activity"/>
    <property type="evidence" value="ECO:0007669"/>
    <property type="project" value="TreeGrafter"/>
</dbReference>
<dbReference type="Proteomes" id="UP000280819">
    <property type="component" value="Unassembled WGS sequence"/>
</dbReference>
<accession>A0A3P1TAK2</accession>
<dbReference type="InterPro" id="IPR029033">
    <property type="entry name" value="His_PPase_superfam"/>
</dbReference>
<dbReference type="CDD" id="cd07067">
    <property type="entry name" value="HP_PGM_like"/>
    <property type="match status" value="1"/>
</dbReference>
<dbReference type="SUPFAM" id="SSF53254">
    <property type="entry name" value="Phosphoglycerate mutase-like"/>
    <property type="match status" value="1"/>
</dbReference>
<dbReference type="AlphaFoldDB" id="A0A3P1TAK2"/>
<proteinExistence type="predicted"/>
<protein>
    <submittedName>
        <fullName evidence="1">Histidine phosphatase family protein</fullName>
    </submittedName>
</protein>
<dbReference type="Pfam" id="PF00300">
    <property type="entry name" value="His_Phos_1"/>
    <property type="match status" value="1"/>
</dbReference>
<dbReference type="PANTHER" id="PTHR48100:SF1">
    <property type="entry name" value="HISTIDINE PHOSPHATASE FAMILY PROTEIN-RELATED"/>
    <property type="match status" value="1"/>
</dbReference>